<dbReference type="EMBL" id="LR798288">
    <property type="protein sequence ID" value="CAB5220861.1"/>
    <property type="molecule type" value="Genomic_DNA"/>
</dbReference>
<reference evidence="1" key="1">
    <citation type="submission" date="2020-05" db="EMBL/GenBank/DDBJ databases">
        <authorList>
            <person name="Chiriac C."/>
            <person name="Salcher M."/>
            <person name="Ghai R."/>
            <person name="Kavagutti S V."/>
        </authorList>
    </citation>
    <scope>NUCLEOTIDE SEQUENCE</scope>
</reference>
<dbReference type="Pfam" id="PF23837">
    <property type="entry name" value="DUF7207"/>
    <property type="match status" value="1"/>
</dbReference>
<accession>A0A6J7WSB8</accession>
<protein>
    <submittedName>
        <fullName evidence="1">Uncharacterized protein</fullName>
    </submittedName>
</protein>
<evidence type="ECO:0000313" key="1">
    <source>
        <dbReference type="EMBL" id="CAB5220861.1"/>
    </source>
</evidence>
<sequence length="131" mass="15149">MGEKLDASNFLLYAAKHYDNPQCFDTLEFYEDLKRFKYIKRLLNRYVEGGELKERLILNHIVVLFNLFGVHAAVKMLFLKCEGLESCLAPFLISLNNLPDRIENIGIENRTILTSDINLDNIVVEALRKSI</sequence>
<organism evidence="1">
    <name type="scientific">uncultured Caudovirales phage</name>
    <dbReference type="NCBI Taxonomy" id="2100421"/>
    <lineage>
        <taxon>Viruses</taxon>
        <taxon>Duplodnaviria</taxon>
        <taxon>Heunggongvirae</taxon>
        <taxon>Uroviricota</taxon>
        <taxon>Caudoviricetes</taxon>
        <taxon>Peduoviridae</taxon>
        <taxon>Maltschvirus</taxon>
        <taxon>Maltschvirus maltsch</taxon>
    </lineage>
</organism>
<dbReference type="InterPro" id="IPR055631">
    <property type="entry name" value="DUF7207"/>
</dbReference>
<name>A0A6J7WSB8_9CAUD</name>
<proteinExistence type="predicted"/>
<gene>
    <name evidence="1" type="ORF">UFOVP247_48</name>
</gene>